<feature type="transmembrane region" description="Helical" evidence="7">
    <location>
        <begin position="352"/>
        <end position="372"/>
    </location>
</feature>
<keyword evidence="4 7" id="KW-1133">Transmembrane helix</keyword>
<evidence type="ECO:0000256" key="1">
    <source>
        <dbReference type="ARBA" id="ARBA00004651"/>
    </source>
</evidence>
<feature type="transmembrane region" description="Helical" evidence="7">
    <location>
        <begin position="698"/>
        <end position="717"/>
    </location>
</feature>
<dbReference type="PANTHER" id="PTHR30572:SF4">
    <property type="entry name" value="ABC TRANSPORTER PERMEASE YTRF"/>
    <property type="match status" value="1"/>
</dbReference>
<accession>A0ABV2M8U3</accession>
<evidence type="ECO:0000256" key="3">
    <source>
        <dbReference type="ARBA" id="ARBA00022692"/>
    </source>
</evidence>
<keyword evidence="2" id="KW-1003">Cell membrane</keyword>
<dbReference type="InterPro" id="IPR003838">
    <property type="entry name" value="ABC3_permease_C"/>
</dbReference>
<keyword evidence="5 7" id="KW-0472">Membrane</keyword>
<dbReference type="RefSeq" id="WP_257465277.1">
    <property type="nucleotide sequence ID" value="NZ_JANJZT010000027.1"/>
</dbReference>
<evidence type="ECO:0000313" key="10">
    <source>
        <dbReference type="Proteomes" id="UP001549106"/>
    </source>
</evidence>
<dbReference type="Pfam" id="PF02687">
    <property type="entry name" value="FtsX"/>
    <property type="match status" value="2"/>
</dbReference>
<feature type="transmembrane region" description="Helical" evidence="7">
    <location>
        <begin position="256"/>
        <end position="276"/>
    </location>
</feature>
<evidence type="ECO:0000256" key="4">
    <source>
        <dbReference type="ARBA" id="ARBA00022989"/>
    </source>
</evidence>
<feature type="transmembrane region" description="Helical" evidence="7">
    <location>
        <begin position="20"/>
        <end position="41"/>
    </location>
</feature>
<proteinExistence type="inferred from homology"/>
<comment type="similarity">
    <text evidence="6">Belongs to the ABC-4 integral membrane protein family.</text>
</comment>
<organism evidence="9 10">
    <name type="scientific">Blautia caecimuris</name>
    <dbReference type="NCBI Taxonomy" id="1796615"/>
    <lineage>
        <taxon>Bacteria</taxon>
        <taxon>Bacillati</taxon>
        <taxon>Bacillota</taxon>
        <taxon>Clostridia</taxon>
        <taxon>Lachnospirales</taxon>
        <taxon>Lachnospiraceae</taxon>
        <taxon>Blautia</taxon>
    </lineage>
</organism>
<gene>
    <name evidence="9" type="ORF">ABID24_003014</name>
</gene>
<feature type="transmembrane region" description="Helical" evidence="7">
    <location>
        <begin position="296"/>
        <end position="321"/>
    </location>
</feature>
<dbReference type="Proteomes" id="UP001549106">
    <property type="component" value="Unassembled WGS sequence"/>
</dbReference>
<evidence type="ECO:0000256" key="7">
    <source>
        <dbReference type="SAM" id="Phobius"/>
    </source>
</evidence>
<comment type="subcellular location">
    <subcellularLocation>
        <location evidence="1">Cell membrane</location>
        <topology evidence="1">Multi-pass membrane protein</topology>
    </subcellularLocation>
</comment>
<reference evidence="9 10" key="1">
    <citation type="submission" date="2024-06" db="EMBL/GenBank/DDBJ databases">
        <title>Genomic Encyclopedia of Type Strains, Phase IV (KMG-IV): sequencing the most valuable type-strain genomes for metagenomic binning, comparative biology and taxonomic classification.</title>
        <authorList>
            <person name="Goeker M."/>
        </authorList>
    </citation>
    <scope>NUCLEOTIDE SEQUENCE [LARGE SCALE GENOMIC DNA]</scope>
    <source>
        <strain evidence="9 10">DSM 29492</strain>
    </source>
</reference>
<evidence type="ECO:0000313" key="9">
    <source>
        <dbReference type="EMBL" id="MET3751752.1"/>
    </source>
</evidence>
<evidence type="ECO:0000256" key="2">
    <source>
        <dbReference type="ARBA" id="ARBA00022475"/>
    </source>
</evidence>
<keyword evidence="10" id="KW-1185">Reference proteome</keyword>
<keyword evidence="3 7" id="KW-0812">Transmembrane</keyword>
<evidence type="ECO:0000259" key="8">
    <source>
        <dbReference type="Pfam" id="PF02687"/>
    </source>
</evidence>
<feature type="domain" description="ABC3 transporter permease C-terminal" evidence="8">
    <location>
        <begin position="263"/>
        <end position="382"/>
    </location>
</feature>
<feature type="transmembrane region" description="Helical" evidence="7">
    <location>
        <begin position="638"/>
        <end position="666"/>
    </location>
</feature>
<evidence type="ECO:0000256" key="5">
    <source>
        <dbReference type="ARBA" id="ARBA00023136"/>
    </source>
</evidence>
<feature type="domain" description="ABC3 transporter permease C-terminal" evidence="8">
    <location>
        <begin position="650"/>
        <end position="765"/>
    </location>
</feature>
<comment type="caution">
    <text evidence="9">The sequence shown here is derived from an EMBL/GenBank/DDBJ whole genome shotgun (WGS) entry which is preliminary data.</text>
</comment>
<feature type="transmembrane region" description="Helical" evidence="7">
    <location>
        <begin position="737"/>
        <end position="760"/>
    </location>
</feature>
<protein>
    <submittedName>
        <fullName evidence="9">ABC transport system permease protein</fullName>
    </submittedName>
</protein>
<evidence type="ECO:0000256" key="6">
    <source>
        <dbReference type="ARBA" id="ARBA00038076"/>
    </source>
</evidence>
<dbReference type="PANTHER" id="PTHR30572">
    <property type="entry name" value="MEMBRANE COMPONENT OF TRANSPORTER-RELATED"/>
    <property type="match status" value="1"/>
</dbReference>
<feature type="transmembrane region" description="Helical" evidence="7">
    <location>
        <begin position="426"/>
        <end position="447"/>
    </location>
</feature>
<sequence>MKKIANQILYNLKKEKTSFISFGVIILITALILNCAAVLLCQVDRAYDTKFEKLSSAMLTAIVPEVQNSSELEKAIDEIEKVEKIESYTAIMTEATVKDFNGADFSMNTVFYNIDDKRTLNNYELVSESKNNVDDPIYIPLYVSNFGGFALNDEIVYAIDGKSHSFTVAGVIEEMQYGNYGSGLLCAYLPKEEFAELADSYSDKAVVEYSMSVKSDASLDEVKDDVSKAIENKGVMALSILDSESVKGTRTMVTDLLVLILTAFALIILAVSVFLSNFKVKNAIESEITNMSVLKALGYTSAQIVASITLPYAIVSLLFAILGIGLSYTLLPVLCSVLTVQSGFSFAVSFDLLSFVCVACILCGVVSFFTYISARKIKKIQPIDGLRGNTSSKHTKKNYFPLEETRGNTKFLLVLKQMIASTKQNIMLFLVSFVLTVLIAFSGTLFYNVVVEPDNFMSALSDEVADVIIYPKSDSMSELESKLGNDNRVQNSLKYMSAIVKIEEKTVTAFACEDFSKVRNDVCYMGENPKDADEIALGSAFEENFKIGDTVSVTVDGITKSFQVTGFVQSVNLQGELCELSIEGYNSLFNQNQTPYLYVYLENAENAEKITKEYKSDYSALVADTVNSYKLQTEAQDMYMGITVVLVVSICAVTILVVLFILYIVIKSLLVKRRQELGIYKAMGYTSSQLILQTTGSFMPVSMVAIVLSSFLAIYYMPAIYQFIFETLGAMKNNIEISFGFLMLFAVAQILVNIMISIILCMPIRKISAYVLIKE</sequence>
<dbReference type="EMBL" id="JBEPMJ010000027">
    <property type="protein sequence ID" value="MET3751752.1"/>
    <property type="molecule type" value="Genomic_DNA"/>
</dbReference>
<name>A0ABV2M8U3_9FIRM</name>
<dbReference type="InterPro" id="IPR050250">
    <property type="entry name" value="Macrolide_Exporter_MacB"/>
</dbReference>